<dbReference type="InterPro" id="IPR050908">
    <property type="entry name" value="SmbC-like"/>
</dbReference>
<evidence type="ECO:0000313" key="2">
    <source>
        <dbReference type="EMBL" id="SIO00840.1"/>
    </source>
</evidence>
<dbReference type="PANTHER" id="PTHR40055">
    <property type="entry name" value="TRANSCRIPTIONAL REGULATOR YGIV-RELATED"/>
    <property type="match status" value="1"/>
</dbReference>
<evidence type="ECO:0000259" key="1">
    <source>
        <dbReference type="SMART" id="SM00871"/>
    </source>
</evidence>
<dbReference type="Proteomes" id="UP000184694">
    <property type="component" value="Unassembled WGS sequence"/>
</dbReference>
<dbReference type="InterPro" id="IPR011256">
    <property type="entry name" value="Reg_factor_effector_dom_sf"/>
</dbReference>
<accession>A0A1N6G055</accession>
<organism evidence="2 3">
    <name type="scientific">Halodesulfovibrio marinisediminis DSM 17456</name>
    <dbReference type="NCBI Taxonomy" id="1121457"/>
    <lineage>
        <taxon>Bacteria</taxon>
        <taxon>Pseudomonadati</taxon>
        <taxon>Thermodesulfobacteriota</taxon>
        <taxon>Desulfovibrionia</taxon>
        <taxon>Desulfovibrionales</taxon>
        <taxon>Desulfovibrionaceae</taxon>
        <taxon>Halodesulfovibrio</taxon>
    </lineage>
</organism>
<dbReference type="InterPro" id="IPR029442">
    <property type="entry name" value="GyrI-like"/>
</dbReference>
<evidence type="ECO:0000313" key="3">
    <source>
        <dbReference type="Proteomes" id="UP000184694"/>
    </source>
</evidence>
<dbReference type="Pfam" id="PF06445">
    <property type="entry name" value="GyrI-like"/>
    <property type="match status" value="1"/>
</dbReference>
<dbReference type="SMART" id="SM00871">
    <property type="entry name" value="AraC_E_bind"/>
    <property type="match status" value="1"/>
</dbReference>
<proteinExistence type="predicted"/>
<dbReference type="InterPro" id="IPR010499">
    <property type="entry name" value="AraC_E-bd"/>
</dbReference>
<dbReference type="EMBL" id="FSRG01000004">
    <property type="protein sequence ID" value="SIO00840.1"/>
    <property type="molecule type" value="Genomic_DNA"/>
</dbReference>
<dbReference type="SUPFAM" id="SSF55136">
    <property type="entry name" value="Probable bacterial effector-binding domain"/>
    <property type="match status" value="1"/>
</dbReference>
<name>A0A1N6G055_9BACT</name>
<feature type="domain" description="AraC effector-binding" evidence="1">
    <location>
        <begin position="1"/>
        <end position="153"/>
    </location>
</feature>
<protein>
    <submittedName>
        <fullName evidence="2">Probable transcriptional regulator</fullName>
    </submittedName>
</protein>
<sequence length="155" mass="17555">MEVVIEKLPDIRVAAVREIGPYNTSAPQAWKQLSLWIAKNGLLSRHSIFLGLRHDPTITPEDQLRYDAAVSISAEMDNSGIARELFVPGGEFAMYTHKGSYNTLNEAWEKLYWKWLPTSGRTPADQPNIEIYLSDTNFSADKEIITRLLLPLQPI</sequence>
<gene>
    <name evidence="2" type="ORF">SAMN02745161_1606</name>
</gene>
<dbReference type="AlphaFoldDB" id="A0A1N6G055"/>
<dbReference type="Gene3D" id="3.20.80.10">
    <property type="entry name" value="Regulatory factor, effector binding domain"/>
    <property type="match status" value="1"/>
</dbReference>
<dbReference type="OrthoDB" id="5337216at2"/>
<dbReference type="STRING" id="1121457.SAMN02745161_1606"/>
<reference evidence="3" key="1">
    <citation type="submission" date="2016-11" db="EMBL/GenBank/DDBJ databases">
        <authorList>
            <person name="Varghese N."/>
            <person name="Submissions S."/>
        </authorList>
    </citation>
    <scope>NUCLEOTIDE SEQUENCE [LARGE SCALE GENOMIC DNA]</scope>
    <source>
        <strain evidence="3">DSM 17456</strain>
    </source>
</reference>
<dbReference type="RefSeq" id="WP_074216401.1">
    <property type="nucleotide sequence ID" value="NZ_FSRG01000004.1"/>
</dbReference>
<keyword evidence="3" id="KW-1185">Reference proteome</keyword>
<dbReference type="PANTHER" id="PTHR40055:SF1">
    <property type="entry name" value="TRANSCRIPTIONAL REGULATOR YGIV-RELATED"/>
    <property type="match status" value="1"/>
</dbReference>